<protein>
    <submittedName>
        <fullName evidence="2">Uncharacterized protein</fullName>
    </submittedName>
</protein>
<accession>A0A7W5FES6</accession>
<keyword evidence="1" id="KW-1133">Transmembrane helix</keyword>
<name>A0A7W5FES6_9ACTN</name>
<evidence type="ECO:0000256" key="1">
    <source>
        <dbReference type="SAM" id="Phobius"/>
    </source>
</evidence>
<evidence type="ECO:0000313" key="2">
    <source>
        <dbReference type="EMBL" id="MBB3095769.1"/>
    </source>
</evidence>
<reference evidence="2 3" key="1">
    <citation type="submission" date="2020-08" db="EMBL/GenBank/DDBJ databases">
        <title>Genomic Encyclopedia of Type Strains, Phase III (KMG-III): the genomes of soil and plant-associated and newly described type strains.</title>
        <authorList>
            <person name="Whitman W."/>
        </authorList>
    </citation>
    <scope>NUCLEOTIDE SEQUENCE [LARGE SCALE GENOMIC DNA]</scope>
    <source>
        <strain evidence="2 3">CECT 3287</strain>
    </source>
</reference>
<gene>
    <name evidence="2" type="ORF">FHR83_003439</name>
</gene>
<dbReference type="EMBL" id="JACHXF010000006">
    <property type="protein sequence ID" value="MBB3095769.1"/>
    <property type="molecule type" value="Genomic_DNA"/>
</dbReference>
<dbReference type="RefSeq" id="WP_183220719.1">
    <property type="nucleotide sequence ID" value="NZ_BMPW01000004.1"/>
</dbReference>
<organism evidence="2 3">
    <name type="scientific">Actinoplanes campanulatus</name>
    <dbReference type="NCBI Taxonomy" id="113559"/>
    <lineage>
        <taxon>Bacteria</taxon>
        <taxon>Bacillati</taxon>
        <taxon>Actinomycetota</taxon>
        <taxon>Actinomycetes</taxon>
        <taxon>Micromonosporales</taxon>
        <taxon>Micromonosporaceae</taxon>
        <taxon>Actinoplanes</taxon>
    </lineage>
</organism>
<feature type="transmembrane region" description="Helical" evidence="1">
    <location>
        <begin position="39"/>
        <end position="57"/>
    </location>
</feature>
<dbReference type="AlphaFoldDB" id="A0A7W5FES6"/>
<proteinExistence type="predicted"/>
<dbReference type="Proteomes" id="UP000590749">
    <property type="component" value="Unassembled WGS sequence"/>
</dbReference>
<keyword evidence="3" id="KW-1185">Reference proteome</keyword>
<comment type="caution">
    <text evidence="2">The sequence shown here is derived from an EMBL/GenBank/DDBJ whole genome shotgun (WGS) entry which is preliminary data.</text>
</comment>
<keyword evidence="1" id="KW-0812">Transmembrane</keyword>
<evidence type="ECO:0000313" key="3">
    <source>
        <dbReference type="Proteomes" id="UP000590749"/>
    </source>
</evidence>
<keyword evidence="1" id="KW-0472">Membrane</keyword>
<sequence>MSAPERDIARAAGKRLDAAVDVELALLPRDDPNQYADPIAIGGLIVSAAGLAWTIAVDLRSRRPRPPAVEIHRTIVIRLQESVAGDDPTPVIEAVAEETIRRAELDD</sequence>